<comment type="caution">
    <text evidence="1">The sequence shown here is derived from an EMBL/GenBank/DDBJ whole genome shotgun (WGS) entry which is preliminary data.</text>
</comment>
<evidence type="ECO:0000313" key="1">
    <source>
        <dbReference type="EMBL" id="PFX27072.1"/>
    </source>
</evidence>
<dbReference type="Proteomes" id="UP000225706">
    <property type="component" value="Unassembled WGS sequence"/>
</dbReference>
<name>A0A2B4SEV9_STYPI</name>
<protein>
    <submittedName>
        <fullName evidence="1">Uncharacterized protein</fullName>
    </submittedName>
</protein>
<accession>A0A2B4SEV9</accession>
<gene>
    <name evidence="1" type="ORF">AWC38_SpisGene25813</name>
</gene>
<organism evidence="1 2">
    <name type="scientific">Stylophora pistillata</name>
    <name type="common">Smooth cauliflower coral</name>
    <dbReference type="NCBI Taxonomy" id="50429"/>
    <lineage>
        <taxon>Eukaryota</taxon>
        <taxon>Metazoa</taxon>
        <taxon>Cnidaria</taxon>
        <taxon>Anthozoa</taxon>
        <taxon>Hexacorallia</taxon>
        <taxon>Scleractinia</taxon>
        <taxon>Astrocoeniina</taxon>
        <taxon>Pocilloporidae</taxon>
        <taxon>Stylophora</taxon>
    </lineage>
</organism>
<proteinExistence type="predicted"/>
<keyword evidence="2" id="KW-1185">Reference proteome</keyword>
<dbReference type="AlphaFoldDB" id="A0A2B4SEV9"/>
<reference evidence="2" key="1">
    <citation type="journal article" date="2017" name="bioRxiv">
        <title>Comparative analysis of the genomes of Stylophora pistillata and Acropora digitifera provides evidence for extensive differences between species of corals.</title>
        <authorList>
            <person name="Voolstra C.R."/>
            <person name="Li Y."/>
            <person name="Liew Y.J."/>
            <person name="Baumgarten S."/>
            <person name="Zoccola D."/>
            <person name="Flot J.-F."/>
            <person name="Tambutte S."/>
            <person name="Allemand D."/>
            <person name="Aranda M."/>
        </authorList>
    </citation>
    <scope>NUCLEOTIDE SEQUENCE [LARGE SCALE GENOMIC DNA]</scope>
</reference>
<evidence type="ECO:0000313" key="2">
    <source>
        <dbReference type="Proteomes" id="UP000225706"/>
    </source>
</evidence>
<sequence>MGINRHLEREDLYTSLNICGVEISFQIKAQSYGMLSSGLNIKKKVGKLNFQQLQWKYRFLIYSGLQDTVRYCIFQQTVRAKYMFSLLTYEDTCELAIQQMKISGKPSLELAISNINIVTEKLKTGIVHYEIRFLSCSSNMDLHQIRHMQKHRRKYNYDNLEPTAKMKRLLQINFRDKSKSKVRQQHESETIPTIDICIN</sequence>
<dbReference type="EMBL" id="LSMT01000111">
    <property type="protein sequence ID" value="PFX27072.1"/>
    <property type="molecule type" value="Genomic_DNA"/>
</dbReference>